<dbReference type="InterPro" id="IPR003615">
    <property type="entry name" value="HNH_nuc"/>
</dbReference>
<feature type="domain" description="HNH" evidence="1">
    <location>
        <begin position="23"/>
        <end position="58"/>
    </location>
</feature>
<evidence type="ECO:0000259" key="1">
    <source>
        <dbReference type="Pfam" id="PF01844"/>
    </source>
</evidence>
<evidence type="ECO:0000313" key="2">
    <source>
        <dbReference type="EMBL" id="GAA1072974.1"/>
    </source>
</evidence>
<dbReference type="Proteomes" id="UP001500033">
    <property type="component" value="Unassembled WGS sequence"/>
</dbReference>
<dbReference type="Gene3D" id="1.10.30.50">
    <property type="match status" value="1"/>
</dbReference>
<organism evidence="2 3">
    <name type="scientific">Streptomyces rhizosphaericus</name>
    <dbReference type="NCBI Taxonomy" id="114699"/>
    <lineage>
        <taxon>Bacteria</taxon>
        <taxon>Bacillati</taxon>
        <taxon>Actinomycetota</taxon>
        <taxon>Actinomycetes</taxon>
        <taxon>Kitasatosporales</taxon>
        <taxon>Streptomycetaceae</taxon>
        <taxon>Streptomyces</taxon>
        <taxon>Streptomyces violaceusniger group</taxon>
    </lineage>
</organism>
<keyword evidence="3" id="KW-1185">Reference proteome</keyword>
<proteinExistence type="predicted"/>
<dbReference type="InterPro" id="IPR002711">
    <property type="entry name" value="HNH"/>
</dbReference>
<dbReference type="Pfam" id="PF01844">
    <property type="entry name" value="HNH"/>
    <property type="match status" value="1"/>
</dbReference>
<dbReference type="EMBL" id="BAAAIE010000481">
    <property type="protein sequence ID" value="GAA1072974.1"/>
    <property type="molecule type" value="Genomic_DNA"/>
</dbReference>
<evidence type="ECO:0000313" key="3">
    <source>
        <dbReference type="Proteomes" id="UP001500033"/>
    </source>
</evidence>
<dbReference type="CDD" id="cd00085">
    <property type="entry name" value="HNHc"/>
    <property type="match status" value="1"/>
</dbReference>
<gene>
    <name evidence="2" type="ORF">GCM10009576_099170</name>
</gene>
<accession>A0ABN1TCN5</accession>
<protein>
    <recommendedName>
        <fullName evidence="1">HNH domain-containing protein</fullName>
    </recommendedName>
</protein>
<comment type="caution">
    <text evidence="2">The sequence shown here is derived from an EMBL/GenBank/DDBJ whole genome shotgun (WGS) entry which is preliminary data.</text>
</comment>
<name>A0ABN1TCN5_9ACTN</name>
<reference evidence="2 3" key="1">
    <citation type="journal article" date="2019" name="Int. J. Syst. Evol. Microbiol.">
        <title>The Global Catalogue of Microorganisms (GCM) 10K type strain sequencing project: providing services to taxonomists for standard genome sequencing and annotation.</title>
        <authorList>
            <consortium name="The Broad Institute Genomics Platform"/>
            <consortium name="The Broad Institute Genome Sequencing Center for Infectious Disease"/>
            <person name="Wu L."/>
            <person name="Ma J."/>
        </authorList>
    </citation>
    <scope>NUCLEOTIDE SEQUENCE [LARGE SCALE GENOMIC DNA]</scope>
    <source>
        <strain evidence="2 3">JCM 11445</strain>
    </source>
</reference>
<sequence length="58" mass="6250">MRSSIAASESKPSSLKARIYKQNEMGADHVTAWSKGGSTSLANLTMLCVTHNRAKGNR</sequence>